<accession>A0A158QDE5</accession>
<feature type="region of interest" description="Disordered" evidence="5">
    <location>
        <begin position="1471"/>
        <end position="1496"/>
    </location>
</feature>
<sequence length="1784" mass="202103">MANLGEEMSEEEVNYKIASILSEQDEQDLGAFYLRDRKPIEQPVVRSSRLSSSDVTPRTSSRRSSHVSFNLASPQIHHQPQKATPLNLSDYMDEVLILRKMIEELNHLVSIFDVDETDMDGYVISALLSSAGLETPLNILNTEQLEVTIRLNRADIAKEKIFTEGRHWKRHSLDNFMFDAILNDQEAFVSLFVENGFDLESFLTVHTLEKLYTACMLKKDSKLDTIWQIWEACRIYKMEWVMLRDIGRIVKHLLGEFYRPYYLSKHFRKLIKKAVIQHEAEEKEIPITGNPWTSKKGSYFGPLSPRTSETQKSSEGEKTPSPRTPRPTTTIIINSLSHGSTAANHIASHSNGKPSGSIMNGNGRYRKLGVIVPLENENNLFPDEDVPGKGSNSANGSNGRAVRRFVSNYRRHLIANERSIWSQAPVVKEEDFGVEASHKRRESLRRLSLYGHANIAYQRSRSEMSSLKGKGSIDTMESNGSDVKDEHTSNDTEDKKGDEGDQTDAGLSTTADPLSTTSMDDTFSAMRKSSFAGRHRGHHRLTVGKLSAAERSRLITAEARRREVAKAEEKERKRRHRLAQDKRTLYERICGINSQRLEQCIPEKLASFAAMQKVRLERPARELMLLCILLGKLKLAVLFWGYEKEPIGGAMFCTLLLGKLAAVCTDISQKLEFERYARIFESKAEEVLEACYAEDNQRAKMLLYRKLQEYGHSAVIRLAARGGCIHFMSHPCCQDFLSEVWMGKLSSKTTNFQLICGSIIGLVFPFILPQVMPYARNDKQINLLGIDNSDSSDSNEDEGGKENAAFPDNLDYSEGSRKKHEPPPTLLKSPRRWFHRQIKDITQFYHAPVTRFLYNTIFYVAFLLVFSSMVLKNLKISFTIQEILTSIMVVSLLLEELNQAFGPGAGLREYLSDGWNKLDCAAIGLYIGGFILRTLSYIIVRNVDLVEARRKLIAENATCSHVDPSTLENASYPVPLASIRAAHLDLSEQMFAIPEWTLRCVEELDIDNPYFILHEERFGIARVMFALSLFAFFVRLMYIFSFSIVLGPKLIMINRMVVNDLLPFLLLLVVIQAGYGVSSFVISYPNGYYTNYLRNTLSQNTTLKYMKAGKIVYEFFMTAYFQMLGNFGLDILAGEDNGCRDNNLCPQFSSRRLSIITLSFFILLTQLLMLNLLVATFTSTYFEIEGSSTYFWSYQRYEMIQEFVDRPSVAPPFTLLWYSGEVIYAAFQRLLGLCPGLDDFEPEITDDPFCRNFRGNLSLKSKLTKWEFMKAQNVLRSQMDSDLPVSRRNEAARSTVIAMRGLKGSSGGEKRGSVLLGGEDLPTSFFGPDSDLIEGRFTALIDQVEKVSNFEDRLERIVVMMKRITIGLKKVHKSANQTMKFLDDAEGKRLVGAPKSAITPRSGSTPRTGSTPRSISTPPYEQGSNHIIRNAIKEAVTNLSSHCLDIEGKIEEKLRIESLCIKAVLTNPDASDIPPDSVMKPPISQSGPPSRRPEAIPPSASIYERVIYSHRLWRLVPFNFERRPGMRVNIPDEMIDWKVPYPGYRPFIANTERIAYPYPEVEDVPQIDPTKVHYNAYDELQGVSRNCLRGRVHISRDLTGLRGLPLNPRGRSGLLGKGMLPHWGPNHVIILAFTRAGTSPNDFQVAVLDRDQCSCLPWFFVDHRESCDYRNCSAKVMRDFVQRRIVSVFGGSNPENEAIKNTLIDSISDDFLDDHLNADHAWIEAVCVNFHSSGDGAFHNAAVRLFMENPPTESVRWFDFKGPINLRPSHKPLLVALLQHHGKM</sequence>
<dbReference type="PANTHER" id="PTHR13800">
    <property type="entry name" value="TRANSIENT RECEPTOR POTENTIAL CATION CHANNEL, SUBFAMILY M, MEMBER 6"/>
    <property type="match status" value="1"/>
</dbReference>
<dbReference type="InterPro" id="IPR050927">
    <property type="entry name" value="TRPM"/>
</dbReference>
<feature type="region of interest" description="Disordered" evidence="5">
    <location>
        <begin position="461"/>
        <end position="520"/>
    </location>
</feature>
<evidence type="ECO:0000313" key="8">
    <source>
        <dbReference type="EMBL" id="VDL23159.1"/>
    </source>
</evidence>
<feature type="region of interest" description="Disordered" evidence="5">
    <location>
        <begin position="1392"/>
        <end position="1423"/>
    </location>
</feature>
<evidence type="ECO:0000259" key="7">
    <source>
        <dbReference type="Pfam" id="PF25508"/>
    </source>
</evidence>
<evidence type="ECO:0000256" key="3">
    <source>
        <dbReference type="ARBA" id="ARBA00022989"/>
    </source>
</evidence>
<dbReference type="WBParaSite" id="HDID_0000286501-mRNA-1">
    <property type="protein sequence ID" value="HDID_0000286501-mRNA-1"/>
    <property type="gene ID" value="HDID_0000286501"/>
</dbReference>
<dbReference type="GO" id="GO:0005886">
    <property type="term" value="C:plasma membrane"/>
    <property type="evidence" value="ECO:0007669"/>
    <property type="project" value="TreeGrafter"/>
</dbReference>
<dbReference type="OrthoDB" id="6261290at2759"/>
<reference evidence="8 9" key="2">
    <citation type="submission" date="2018-11" db="EMBL/GenBank/DDBJ databases">
        <authorList>
            <consortium name="Pathogen Informatics"/>
        </authorList>
    </citation>
    <scope>NUCLEOTIDE SEQUENCE [LARGE SCALE GENOMIC DNA]</scope>
</reference>
<feature type="compositionally biased region" description="Basic and acidic residues" evidence="5">
    <location>
        <begin position="482"/>
        <end position="499"/>
    </location>
</feature>
<feature type="compositionally biased region" description="Low complexity" evidence="5">
    <location>
        <begin position="44"/>
        <end position="53"/>
    </location>
</feature>
<keyword evidence="2 6" id="KW-0812">Transmembrane</keyword>
<keyword evidence="4 6" id="KW-0472">Membrane</keyword>
<feature type="transmembrane region" description="Helical" evidence="6">
    <location>
        <begin position="752"/>
        <end position="772"/>
    </location>
</feature>
<feature type="compositionally biased region" description="Polar residues" evidence="5">
    <location>
        <begin position="505"/>
        <end position="520"/>
    </location>
</feature>
<feature type="transmembrane region" description="Helical" evidence="6">
    <location>
        <begin position="1064"/>
        <end position="1084"/>
    </location>
</feature>
<feature type="transmembrane region" description="Helical" evidence="6">
    <location>
        <begin position="852"/>
        <end position="871"/>
    </location>
</feature>
<dbReference type="EMBL" id="UYSG01000769">
    <property type="protein sequence ID" value="VDL23159.1"/>
    <property type="molecule type" value="Genomic_DNA"/>
</dbReference>
<dbReference type="Pfam" id="PF25969">
    <property type="entry name" value="NUDT9_N"/>
    <property type="match status" value="1"/>
</dbReference>
<reference evidence="10" key="1">
    <citation type="submission" date="2016-04" db="UniProtKB">
        <authorList>
            <consortium name="WormBaseParasite"/>
        </authorList>
    </citation>
    <scope>IDENTIFICATION</scope>
</reference>
<evidence type="ECO:0000256" key="4">
    <source>
        <dbReference type="ARBA" id="ARBA00023136"/>
    </source>
</evidence>
<feature type="domain" description="TRPM-like" evidence="7">
    <location>
        <begin position="598"/>
        <end position="730"/>
    </location>
</feature>
<evidence type="ECO:0000256" key="5">
    <source>
        <dbReference type="SAM" id="MobiDB-lite"/>
    </source>
</evidence>
<evidence type="ECO:0000256" key="2">
    <source>
        <dbReference type="ARBA" id="ARBA00022692"/>
    </source>
</evidence>
<proteinExistence type="predicted"/>
<dbReference type="GO" id="GO:0005261">
    <property type="term" value="F:monoatomic cation channel activity"/>
    <property type="evidence" value="ECO:0007669"/>
    <property type="project" value="TreeGrafter"/>
</dbReference>
<evidence type="ECO:0000256" key="1">
    <source>
        <dbReference type="ARBA" id="ARBA00004141"/>
    </source>
</evidence>
<evidence type="ECO:0000256" key="6">
    <source>
        <dbReference type="SAM" id="Phobius"/>
    </source>
</evidence>
<dbReference type="Pfam" id="PF25508">
    <property type="entry name" value="TRPM2"/>
    <property type="match status" value="2"/>
</dbReference>
<name>A0A158QDE5_HYMDI</name>
<feature type="region of interest" description="Disordered" evidence="5">
    <location>
        <begin position="298"/>
        <end position="330"/>
    </location>
</feature>
<comment type="subcellular location">
    <subcellularLocation>
        <location evidence="1">Membrane</location>
        <topology evidence="1">Multi-pass membrane protein</topology>
    </subcellularLocation>
</comment>
<evidence type="ECO:0000313" key="10">
    <source>
        <dbReference type="WBParaSite" id="HDID_0000286501-mRNA-1"/>
    </source>
</evidence>
<dbReference type="STRING" id="6216.A0A158QDE5"/>
<dbReference type="GO" id="GO:0030001">
    <property type="term" value="P:metal ion transport"/>
    <property type="evidence" value="ECO:0007669"/>
    <property type="project" value="TreeGrafter"/>
</dbReference>
<feature type="transmembrane region" description="Helical" evidence="6">
    <location>
        <begin position="921"/>
        <end position="940"/>
    </location>
</feature>
<feature type="transmembrane region" description="Helical" evidence="6">
    <location>
        <begin position="1153"/>
        <end position="1174"/>
    </location>
</feature>
<protein>
    <submittedName>
        <fullName evidence="10">Ion_trans domain-containing protein</fullName>
    </submittedName>
</protein>
<feature type="compositionally biased region" description="Polar residues" evidence="5">
    <location>
        <begin position="1399"/>
        <end position="1423"/>
    </location>
</feature>
<dbReference type="Gene3D" id="3.90.79.10">
    <property type="entry name" value="Nucleoside Triphosphate Pyrophosphohydrolase"/>
    <property type="match status" value="1"/>
</dbReference>
<keyword evidence="3 6" id="KW-1133">Transmembrane helix</keyword>
<feature type="region of interest" description="Disordered" evidence="5">
    <location>
        <begin position="44"/>
        <end position="69"/>
    </location>
</feature>
<gene>
    <name evidence="8" type="ORF">HDID_LOCUS2863</name>
</gene>
<dbReference type="InterPro" id="IPR057366">
    <property type="entry name" value="TRPM-like"/>
</dbReference>
<feature type="transmembrane region" description="Helical" evidence="6">
    <location>
        <begin position="1023"/>
        <end position="1044"/>
    </location>
</feature>
<evidence type="ECO:0000313" key="9">
    <source>
        <dbReference type="Proteomes" id="UP000274504"/>
    </source>
</evidence>
<organism evidence="10">
    <name type="scientific">Hymenolepis diminuta</name>
    <name type="common">Rat tapeworm</name>
    <dbReference type="NCBI Taxonomy" id="6216"/>
    <lineage>
        <taxon>Eukaryota</taxon>
        <taxon>Metazoa</taxon>
        <taxon>Spiralia</taxon>
        <taxon>Lophotrochozoa</taxon>
        <taxon>Platyhelminthes</taxon>
        <taxon>Cestoda</taxon>
        <taxon>Eucestoda</taxon>
        <taxon>Cyclophyllidea</taxon>
        <taxon>Hymenolepididae</taxon>
        <taxon>Hymenolepis</taxon>
    </lineage>
</organism>
<feature type="domain" description="TRPM-like" evidence="7">
    <location>
        <begin position="160"/>
        <end position="277"/>
    </location>
</feature>
<dbReference type="Proteomes" id="UP000274504">
    <property type="component" value="Unassembled WGS sequence"/>
</dbReference>
<dbReference type="PANTHER" id="PTHR13800:SF1">
    <property type="entry name" value="TRANSIENT RECEPTOR POTENTIAL CATION CHANNEL TRPM"/>
    <property type="match status" value="1"/>
</dbReference>
<feature type="region of interest" description="Disordered" evidence="5">
    <location>
        <begin position="787"/>
        <end position="828"/>
    </location>
</feature>